<accession>A0AAD9U3F1</accession>
<dbReference type="Proteomes" id="UP001280121">
    <property type="component" value="Unassembled WGS sequence"/>
</dbReference>
<comment type="caution">
    <text evidence="1">The sequence shown here is derived from an EMBL/GenBank/DDBJ whole genome shotgun (WGS) entry which is preliminary data.</text>
</comment>
<dbReference type="AlphaFoldDB" id="A0AAD9U3F1"/>
<evidence type="ECO:0000313" key="1">
    <source>
        <dbReference type="EMBL" id="KAK2647225.1"/>
    </source>
</evidence>
<dbReference type="EMBL" id="JANJYI010000006">
    <property type="protein sequence ID" value="KAK2647225.1"/>
    <property type="molecule type" value="Genomic_DNA"/>
</dbReference>
<evidence type="ECO:0000313" key="2">
    <source>
        <dbReference type="Proteomes" id="UP001280121"/>
    </source>
</evidence>
<sequence length="162" mass="18630">LLNSSKFCMVSEAMDSFVDIHKYRVSIAYEEATRSSLKSHRKEPQLYSAYQTRSEKLHLLEGSNLASQMFLLRLKEVNQQMVREVVRFVVEQEVEVVAEVEVDSKILSRFVKSVVKLDTESISVTTDLINLLLPDPSWYIDSGATNHITPNFNNLSINNEYR</sequence>
<organism evidence="1 2">
    <name type="scientific">Dipteronia dyeriana</name>
    <dbReference type="NCBI Taxonomy" id="168575"/>
    <lineage>
        <taxon>Eukaryota</taxon>
        <taxon>Viridiplantae</taxon>
        <taxon>Streptophyta</taxon>
        <taxon>Embryophyta</taxon>
        <taxon>Tracheophyta</taxon>
        <taxon>Spermatophyta</taxon>
        <taxon>Magnoliopsida</taxon>
        <taxon>eudicotyledons</taxon>
        <taxon>Gunneridae</taxon>
        <taxon>Pentapetalae</taxon>
        <taxon>rosids</taxon>
        <taxon>malvids</taxon>
        <taxon>Sapindales</taxon>
        <taxon>Sapindaceae</taxon>
        <taxon>Hippocastanoideae</taxon>
        <taxon>Acereae</taxon>
        <taxon>Dipteronia</taxon>
    </lineage>
</organism>
<feature type="non-terminal residue" evidence="1">
    <location>
        <position position="1"/>
    </location>
</feature>
<keyword evidence="2" id="KW-1185">Reference proteome</keyword>
<feature type="non-terminal residue" evidence="1">
    <location>
        <position position="162"/>
    </location>
</feature>
<proteinExistence type="predicted"/>
<name>A0AAD9U3F1_9ROSI</name>
<protein>
    <submittedName>
        <fullName evidence="1">Uncharacterized protein</fullName>
    </submittedName>
</protein>
<gene>
    <name evidence="1" type="ORF">Ddye_022420</name>
</gene>
<reference evidence="1" key="1">
    <citation type="journal article" date="2023" name="Plant J.">
        <title>Genome sequences and population genomics provide insights into the demographic history, inbreeding, and mutation load of two 'living fossil' tree species of Dipteronia.</title>
        <authorList>
            <person name="Feng Y."/>
            <person name="Comes H.P."/>
            <person name="Chen J."/>
            <person name="Zhu S."/>
            <person name="Lu R."/>
            <person name="Zhang X."/>
            <person name="Li P."/>
            <person name="Qiu J."/>
            <person name="Olsen K.M."/>
            <person name="Qiu Y."/>
        </authorList>
    </citation>
    <scope>NUCLEOTIDE SEQUENCE</scope>
    <source>
        <strain evidence="1">KIB01</strain>
    </source>
</reference>